<dbReference type="PROSITE" id="PS00027">
    <property type="entry name" value="HOMEOBOX_1"/>
    <property type="match status" value="1"/>
</dbReference>
<dbReference type="PRINTS" id="PR00031">
    <property type="entry name" value="HTHREPRESSR"/>
</dbReference>
<dbReference type="GO" id="GO:0000977">
    <property type="term" value="F:RNA polymerase II transcription regulatory region sequence-specific DNA binding"/>
    <property type="evidence" value="ECO:0007669"/>
    <property type="project" value="TreeGrafter"/>
</dbReference>
<dbReference type="Pfam" id="PF00046">
    <property type="entry name" value="Homeodomain"/>
    <property type="match status" value="1"/>
</dbReference>
<evidence type="ECO:0000256" key="3">
    <source>
        <dbReference type="ARBA" id="ARBA00023125"/>
    </source>
</evidence>
<dbReference type="SUPFAM" id="SSF46689">
    <property type="entry name" value="Homeodomain-like"/>
    <property type="match status" value="1"/>
</dbReference>
<dbReference type="InterPro" id="IPR050649">
    <property type="entry name" value="Paired_Homeobox_TFs"/>
</dbReference>
<dbReference type="PANTHER" id="PTHR24329:SF543">
    <property type="entry name" value="FI01017P-RELATED"/>
    <property type="match status" value="1"/>
</dbReference>
<evidence type="ECO:0000256" key="2">
    <source>
        <dbReference type="ARBA" id="ARBA00022473"/>
    </source>
</evidence>
<protein>
    <submittedName>
        <fullName evidence="10">PRD class homeobox transcription factor PRD10a</fullName>
    </submittedName>
</protein>
<dbReference type="PANTHER" id="PTHR24329">
    <property type="entry name" value="HOMEOBOX PROTEIN ARISTALESS"/>
    <property type="match status" value="1"/>
</dbReference>
<evidence type="ECO:0000256" key="5">
    <source>
        <dbReference type="ARBA" id="ARBA00023242"/>
    </source>
</evidence>
<feature type="region of interest" description="Disordered" evidence="8">
    <location>
        <begin position="65"/>
        <end position="105"/>
    </location>
</feature>
<dbReference type="InterPro" id="IPR000047">
    <property type="entry name" value="HTH_motif"/>
</dbReference>
<dbReference type="HOGENOM" id="CLU_752945_0_0_1"/>
<evidence type="ECO:0000256" key="4">
    <source>
        <dbReference type="ARBA" id="ARBA00023155"/>
    </source>
</evidence>
<reference evidence="10" key="1">
    <citation type="journal article" date="2010" name="Evodevo">
        <title>The homeodomain complement of the ctenophore Mnemiopsis leidyi suggests that Ctenophora and Porifera diverged prior to the ParaHoxozoa.</title>
        <authorList>
            <person name="Ryan J.F."/>
            <person name="Pang K."/>
            <person name="NISC Comparative Sequencing Program"/>
            <person name="Mullikin J.C."/>
            <person name="Martindale M.Q."/>
            <person name="Baxevanis A.D."/>
        </authorList>
    </citation>
    <scope>NUCLEOTIDE SEQUENCE</scope>
</reference>
<dbReference type="InterPro" id="IPR009057">
    <property type="entry name" value="Homeodomain-like_sf"/>
</dbReference>
<keyword evidence="5 6" id="KW-0539">Nucleus</keyword>
<keyword evidence="3 6" id="KW-0238">DNA-binding</keyword>
<evidence type="ECO:0000256" key="1">
    <source>
        <dbReference type="ARBA" id="ARBA00004123"/>
    </source>
</evidence>
<feature type="DNA-binding region" description="Homeobox" evidence="6">
    <location>
        <begin position="196"/>
        <end position="255"/>
    </location>
</feature>
<feature type="domain" description="Homeobox" evidence="9">
    <location>
        <begin position="194"/>
        <end position="254"/>
    </location>
</feature>
<evidence type="ECO:0000256" key="8">
    <source>
        <dbReference type="SAM" id="MobiDB-lite"/>
    </source>
</evidence>
<proteinExistence type="evidence at transcript level"/>
<dbReference type="AlphaFoldDB" id="E3UJU0"/>
<keyword evidence="2" id="KW-0217">Developmental protein</keyword>
<dbReference type="EMBL" id="HM444097">
    <property type="protein sequence ID" value="ADO22618.1"/>
    <property type="molecule type" value="mRNA"/>
</dbReference>
<dbReference type="GO" id="GO:0005634">
    <property type="term" value="C:nucleus"/>
    <property type="evidence" value="ECO:0007669"/>
    <property type="project" value="UniProtKB-SubCell"/>
</dbReference>
<evidence type="ECO:0000313" key="10">
    <source>
        <dbReference type="EMBL" id="ADO22618.1"/>
    </source>
</evidence>
<dbReference type="Gene3D" id="1.10.10.60">
    <property type="entry name" value="Homeodomain-like"/>
    <property type="match status" value="1"/>
</dbReference>
<organism evidence="10">
    <name type="scientific">Mnemiopsis leidyi</name>
    <name type="common">Sea walnut</name>
    <name type="synonym">Warty comb jellyfish</name>
    <dbReference type="NCBI Taxonomy" id="27923"/>
    <lineage>
        <taxon>Eukaryota</taxon>
        <taxon>Metazoa</taxon>
        <taxon>Ctenophora</taxon>
        <taxon>Tentaculata</taxon>
        <taxon>Lobata</taxon>
        <taxon>Bolinopsidae</taxon>
        <taxon>Mnemiopsis</taxon>
    </lineage>
</organism>
<accession>E3UJU0</accession>
<sequence>MNGAQVIGLTTSLSTRVLRGVVPSTSRHVRKPPLDYNAPCPNSGLTFDSITRHCPRPRPATLSPAWLVSSGSRGQSSRSCGVPTCRSTPKPIREHPHAPHTSRQPEFFSTLVSTTASAENTPPNTSAQFTGQGAAASEIYKSFPYFPQSSVEFAQNAANGRLSLSFPQLPGNYRLPAEHAAAAMHYPSYAGGARKQRRNRTNYSAIQLNELEIVFSKSKYPDIFTREELALRLGVPEARIQVWFQNRRAKWRKQGRLSVSGDKEDHEVSSSSPGLKEHGNVNIMGPDQQQQVVMDIKQEDNINKQMSDQQKVQGVSPDTTNLKMEAVYSNFSEAKEIKENQKKIAERLEVDKWGIPPNMNIFGNQQIS</sequence>
<gene>
    <name evidence="10" type="primary">PRD10a</name>
</gene>
<feature type="region of interest" description="Disordered" evidence="8">
    <location>
        <begin position="254"/>
        <end position="282"/>
    </location>
</feature>
<dbReference type="InterPro" id="IPR001356">
    <property type="entry name" value="HD"/>
</dbReference>
<feature type="compositionally biased region" description="Low complexity" evidence="8">
    <location>
        <begin position="69"/>
        <end position="79"/>
    </location>
</feature>
<evidence type="ECO:0000256" key="6">
    <source>
        <dbReference type="PROSITE-ProRule" id="PRU00108"/>
    </source>
</evidence>
<dbReference type="SMART" id="SM00389">
    <property type="entry name" value="HOX"/>
    <property type="match status" value="1"/>
</dbReference>
<dbReference type="PROSITE" id="PS50071">
    <property type="entry name" value="HOMEOBOX_2"/>
    <property type="match status" value="1"/>
</dbReference>
<keyword evidence="4 6" id="KW-0371">Homeobox</keyword>
<dbReference type="FunFam" id="1.10.10.60:FF:000057">
    <property type="entry name" value="Short stature homeobox 2"/>
    <property type="match status" value="1"/>
</dbReference>
<evidence type="ECO:0000259" key="9">
    <source>
        <dbReference type="PROSITE" id="PS50071"/>
    </source>
</evidence>
<evidence type="ECO:0000256" key="7">
    <source>
        <dbReference type="RuleBase" id="RU000682"/>
    </source>
</evidence>
<name>E3UJU0_MNELE</name>
<dbReference type="GO" id="GO:0000981">
    <property type="term" value="F:DNA-binding transcription factor activity, RNA polymerase II-specific"/>
    <property type="evidence" value="ECO:0007669"/>
    <property type="project" value="InterPro"/>
</dbReference>
<dbReference type="InterPro" id="IPR017970">
    <property type="entry name" value="Homeobox_CS"/>
</dbReference>
<dbReference type="CDD" id="cd00086">
    <property type="entry name" value="homeodomain"/>
    <property type="match status" value="1"/>
</dbReference>
<comment type="subcellular location">
    <subcellularLocation>
        <location evidence="1 6 7">Nucleus</location>
    </subcellularLocation>
</comment>